<dbReference type="Proteomes" id="UP001320706">
    <property type="component" value="Unassembled WGS sequence"/>
</dbReference>
<dbReference type="EMBL" id="JAMKPW020000012">
    <property type="protein sequence ID" value="KAK8212830.1"/>
    <property type="molecule type" value="Genomic_DNA"/>
</dbReference>
<comment type="caution">
    <text evidence="1">The sequence shown here is derived from an EMBL/GenBank/DDBJ whole genome shotgun (WGS) entry which is preliminary data.</text>
</comment>
<reference evidence="1" key="1">
    <citation type="submission" date="2024-02" db="EMBL/GenBank/DDBJ databases">
        <title>Metagenome Assembled Genome of Zalaria obscura JY119.</title>
        <authorList>
            <person name="Vighnesh L."/>
            <person name="Jagadeeshwari U."/>
            <person name="Venkata Ramana C."/>
            <person name="Sasikala C."/>
        </authorList>
    </citation>
    <scope>NUCLEOTIDE SEQUENCE</scope>
    <source>
        <strain evidence="1">JY119</strain>
    </source>
</reference>
<name>A0ACC3SFP1_9PEZI</name>
<sequence>MGSPHEQSPYCSMLARETGRVVLSVDYRMGPLEQFPSATHDAEDVLAAVLDSEGATPAGRALRKDIAKRVSHHRFPRPGMTMKTKIEGLIDSTRVSVSGFSSGGNIALNLILSVKDWPSLFPKDWPNPIPTLLFFPSFDQTLLPHERPEQGTDPNSFMSRNAAVMTPYWLPGDLKNHPRANPGLCEMSGLHPKAEIFLVLPEHDSLAVQSDEWVQKMREQGKEACLVVRREKGMKHGWTQFPDTFLAGHEKGRKQDCVKASVEFVRLADEGVPCFERKISRADGC</sequence>
<protein>
    <submittedName>
        <fullName evidence="1">Uncharacterized protein</fullName>
    </submittedName>
</protein>
<gene>
    <name evidence="1" type="ORF">M8818_002995</name>
</gene>
<accession>A0ACC3SFP1</accession>
<keyword evidence="2" id="KW-1185">Reference proteome</keyword>
<proteinExistence type="predicted"/>
<evidence type="ECO:0000313" key="1">
    <source>
        <dbReference type="EMBL" id="KAK8212830.1"/>
    </source>
</evidence>
<evidence type="ECO:0000313" key="2">
    <source>
        <dbReference type="Proteomes" id="UP001320706"/>
    </source>
</evidence>
<organism evidence="1 2">
    <name type="scientific">Zalaria obscura</name>
    <dbReference type="NCBI Taxonomy" id="2024903"/>
    <lineage>
        <taxon>Eukaryota</taxon>
        <taxon>Fungi</taxon>
        <taxon>Dikarya</taxon>
        <taxon>Ascomycota</taxon>
        <taxon>Pezizomycotina</taxon>
        <taxon>Dothideomycetes</taxon>
        <taxon>Dothideomycetidae</taxon>
        <taxon>Dothideales</taxon>
        <taxon>Zalariaceae</taxon>
        <taxon>Zalaria</taxon>
    </lineage>
</organism>